<sequence length="199" mass="22890">MFHSFYFIPNKVMKFIVSLLFTFNVALCHAQKSSQPLRASDYTYVEFTTNLDGKQYPLVFAAATEQDTITVNLTNIQLFINSVYASCPYIPITNNAYEKCYGLAFGHSEDTFSDCQAFINEFNMAFKQLEQKGYITLFTGEKIHYACFRIRGAFLETDKETFWKETLSSIGISDSSSIHKIIVPIAISNYKKRRVFFIQ</sequence>
<protein>
    <submittedName>
        <fullName evidence="1">Uncharacterized protein</fullName>
    </submittedName>
</protein>
<name>A0A069QJS8_HOYLO</name>
<keyword evidence="2" id="KW-1185">Reference proteome</keyword>
<reference evidence="1 2" key="1">
    <citation type="submission" date="2013-08" db="EMBL/GenBank/DDBJ databases">
        <authorList>
            <person name="Weinstock G."/>
            <person name="Sodergren E."/>
            <person name="Wylie T."/>
            <person name="Fulton L."/>
            <person name="Fulton R."/>
            <person name="Fronick C."/>
            <person name="O'Laughlin M."/>
            <person name="Godfrey J."/>
            <person name="Miner T."/>
            <person name="Herter B."/>
            <person name="Appelbaum E."/>
            <person name="Cordes M."/>
            <person name="Lek S."/>
            <person name="Wollam A."/>
            <person name="Pepin K.H."/>
            <person name="Palsikar V.B."/>
            <person name="Mitreva M."/>
            <person name="Wilson R.K."/>
        </authorList>
    </citation>
    <scope>NUCLEOTIDE SEQUENCE [LARGE SCALE GENOMIC DNA]</scope>
    <source>
        <strain evidence="1 2">ATCC 15930</strain>
    </source>
</reference>
<evidence type="ECO:0000313" key="2">
    <source>
        <dbReference type="Proteomes" id="UP000027442"/>
    </source>
</evidence>
<dbReference type="HOGENOM" id="CLU_1371131_0_0_10"/>
<dbReference type="PATRIC" id="fig|1122985.7.peg.846"/>
<evidence type="ECO:0000313" key="1">
    <source>
        <dbReference type="EMBL" id="KDR53093.1"/>
    </source>
</evidence>
<gene>
    <name evidence="1" type="ORF">HMPREF1991_00819</name>
</gene>
<dbReference type="EMBL" id="JNGW01000030">
    <property type="protein sequence ID" value="KDR53093.1"/>
    <property type="molecule type" value="Genomic_DNA"/>
</dbReference>
<proteinExistence type="predicted"/>
<dbReference type="AlphaFoldDB" id="A0A069QJS8"/>
<dbReference type="Proteomes" id="UP000027442">
    <property type="component" value="Unassembled WGS sequence"/>
</dbReference>
<accession>A0A069QJS8</accession>
<comment type="caution">
    <text evidence="1">The sequence shown here is derived from an EMBL/GenBank/DDBJ whole genome shotgun (WGS) entry which is preliminary data.</text>
</comment>
<organism evidence="1 2">
    <name type="scientific">Hoylesella loescheii DSM 19665 = JCM 12249 = ATCC 15930</name>
    <dbReference type="NCBI Taxonomy" id="1122985"/>
    <lineage>
        <taxon>Bacteria</taxon>
        <taxon>Pseudomonadati</taxon>
        <taxon>Bacteroidota</taxon>
        <taxon>Bacteroidia</taxon>
        <taxon>Bacteroidales</taxon>
        <taxon>Prevotellaceae</taxon>
        <taxon>Hoylesella</taxon>
    </lineage>
</organism>